<accession>A0AAU7Q802</accession>
<dbReference type="EMBL" id="CP157947">
    <property type="protein sequence ID" value="XBS69183.1"/>
    <property type="molecule type" value="Genomic_DNA"/>
</dbReference>
<keyword evidence="1" id="KW-0732">Signal</keyword>
<evidence type="ECO:0000313" key="2">
    <source>
        <dbReference type="EMBL" id="XBS69183.1"/>
    </source>
</evidence>
<evidence type="ECO:0000256" key="1">
    <source>
        <dbReference type="SAM" id="SignalP"/>
    </source>
</evidence>
<evidence type="ECO:0008006" key="3">
    <source>
        <dbReference type="Google" id="ProtNLM"/>
    </source>
</evidence>
<protein>
    <recommendedName>
        <fullName evidence="3">C-type lysozyme inhibitor domain-containing protein</fullName>
    </recommendedName>
</protein>
<name>A0AAU7Q802_9GAMM</name>
<feature type="chain" id="PRO_5043537652" description="C-type lysozyme inhibitor domain-containing protein" evidence="1">
    <location>
        <begin position="22"/>
        <end position="108"/>
    </location>
</feature>
<dbReference type="AlphaFoldDB" id="A0AAU7Q802"/>
<gene>
    <name evidence="2" type="ORF">ABK905_22390</name>
</gene>
<reference evidence="2" key="1">
    <citation type="submission" date="2024-06" db="EMBL/GenBank/DDBJ databases">
        <authorList>
            <person name="Coelho C."/>
            <person name="Bento M."/>
            <person name="Garcia E."/>
            <person name="Camelo A."/>
            <person name="Brandao I."/>
            <person name="Espirito Santo C."/>
            <person name="Trovao J."/>
            <person name="Verissimo A."/>
            <person name="Costa J."/>
            <person name="Tiago I."/>
        </authorList>
    </citation>
    <scope>NUCLEOTIDE SEQUENCE</scope>
    <source>
        <strain evidence="2">KWT182</strain>
    </source>
</reference>
<proteinExistence type="predicted"/>
<feature type="signal peptide" evidence="1">
    <location>
        <begin position="1"/>
        <end position="21"/>
    </location>
</feature>
<sequence length="108" mass="12348">MIIKSILCAAPLLLLSLLANAEQPTSQWQLVNGSDRKDFQIICLKDNKDTLYIRENNGNNEYRVARNIYFQTLANNTTILSFKRGFVSADKDMTYIPSANERCEITEQ</sequence>
<organism evidence="2">
    <name type="scientific">Acerihabitans sp. KWT182</name>
    <dbReference type="NCBI Taxonomy" id="3157919"/>
    <lineage>
        <taxon>Bacteria</taxon>
        <taxon>Pseudomonadati</taxon>
        <taxon>Pseudomonadota</taxon>
        <taxon>Gammaproteobacteria</taxon>
        <taxon>Enterobacterales</taxon>
        <taxon>Pectobacteriaceae</taxon>
        <taxon>Acerihabitans</taxon>
    </lineage>
</organism>